<comment type="caution">
    <text evidence="1">The sequence shown here is derived from an EMBL/GenBank/DDBJ whole genome shotgun (WGS) entry which is preliminary data.</text>
</comment>
<gene>
    <name evidence="1" type="ORF">I6U51_21845</name>
</gene>
<proteinExistence type="predicted"/>
<sequence>MRKTISVLIIIMLLIITGCSNKQVIKHNYIYRGENEFWTAEYRVDAVGIFKEDNDKTDYKSESNTTLTVTYKKNPSELLSVKHLEISYESSAGGGKLTNNFDSTHPIEKTYTLKSSGSGIAIEQKDERIKVNINIDGKIQTIELKNVQQ</sequence>
<name>A0A934I3G1_9CLOT</name>
<accession>A0A934I3G1</accession>
<organism evidence="1 2">
    <name type="scientific">Clostridium aciditolerans</name>
    <dbReference type="NCBI Taxonomy" id="339861"/>
    <lineage>
        <taxon>Bacteria</taxon>
        <taxon>Bacillati</taxon>
        <taxon>Bacillota</taxon>
        <taxon>Clostridia</taxon>
        <taxon>Eubacteriales</taxon>
        <taxon>Clostridiaceae</taxon>
        <taxon>Clostridium</taxon>
    </lineage>
</organism>
<reference evidence="1" key="1">
    <citation type="submission" date="2020-12" db="EMBL/GenBank/DDBJ databases">
        <title>Clostridium thailandense sp. nov., a novel acetogenic bacterium isolated from peat land soil in Thailand.</title>
        <authorList>
            <person name="Chaikitkaew S."/>
            <person name="Birkeland N.K."/>
        </authorList>
    </citation>
    <scope>NUCLEOTIDE SEQUENCE</scope>
    <source>
        <strain evidence="1">DSM 17425</strain>
    </source>
</reference>
<keyword evidence="2" id="KW-1185">Reference proteome</keyword>
<dbReference type="PROSITE" id="PS51257">
    <property type="entry name" value="PROKAR_LIPOPROTEIN"/>
    <property type="match status" value="1"/>
</dbReference>
<dbReference type="AlphaFoldDB" id="A0A934I3G1"/>
<evidence type="ECO:0008006" key="3">
    <source>
        <dbReference type="Google" id="ProtNLM"/>
    </source>
</evidence>
<evidence type="ECO:0000313" key="2">
    <source>
        <dbReference type="Proteomes" id="UP000622687"/>
    </source>
</evidence>
<dbReference type="EMBL" id="JAEEGB010000041">
    <property type="protein sequence ID" value="MBI6875320.1"/>
    <property type="molecule type" value="Genomic_DNA"/>
</dbReference>
<evidence type="ECO:0000313" key="1">
    <source>
        <dbReference type="EMBL" id="MBI6875320.1"/>
    </source>
</evidence>
<dbReference type="RefSeq" id="WP_211144675.1">
    <property type="nucleotide sequence ID" value="NZ_JAEEGB010000041.1"/>
</dbReference>
<dbReference type="Proteomes" id="UP000622687">
    <property type="component" value="Unassembled WGS sequence"/>
</dbReference>
<protein>
    <recommendedName>
        <fullName evidence="3">Lipoprotein</fullName>
    </recommendedName>
</protein>